<organism evidence="3">
    <name type="scientific">virus sp. ctLTC15</name>
    <dbReference type="NCBI Taxonomy" id="2826801"/>
    <lineage>
        <taxon>Viruses</taxon>
    </lineage>
</organism>
<feature type="coiled-coil region" evidence="1">
    <location>
        <begin position="30"/>
        <end position="89"/>
    </location>
</feature>
<dbReference type="InterPro" id="IPR009636">
    <property type="entry name" value="SCAF"/>
</dbReference>
<accession>A0A8S5R7W8</accession>
<evidence type="ECO:0000256" key="2">
    <source>
        <dbReference type="SAM" id="MobiDB-lite"/>
    </source>
</evidence>
<reference evidence="3" key="1">
    <citation type="journal article" date="2021" name="Proc. Natl. Acad. Sci. U.S.A.">
        <title>A Catalog of Tens of Thousands of Viruses from Human Metagenomes Reveals Hidden Associations with Chronic Diseases.</title>
        <authorList>
            <person name="Tisza M.J."/>
            <person name="Buck C.B."/>
        </authorList>
    </citation>
    <scope>NUCLEOTIDE SEQUENCE</scope>
    <source>
        <strain evidence="3">CtLTC15</strain>
    </source>
</reference>
<evidence type="ECO:0000256" key="1">
    <source>
        <dbReference type="SAM" id="Coils"/>
    </source>
</evidence>
<sequence length="184" mass="20027">MKREELTAMGLTDEQIEKIIAENSKDVQVANAKANKNSEELTRLRELEKEYTAMKDKDLSDSEKLQKDLDSANAKIAELEKTQAIANQRSNAASKFNISAEQASQVIKDDGSFDYEVLGKIISDKETAAAQAKEQEIANNTTNPGGSSAGSDKGTEKPADVENAEKITFGEASANNEAKNHYVL</sequence>
<keyword evidence="1" id="KW-0175">Coiled coil</keyword>
<feature type="compositionally biased region" description="Polar residues" evidence="2">
    <location>
        <begin position="139"/>
        <end position="150"/>
    </location>
</feature>
<proteinExistence type="predicted"/>
<feature type="compositionally biased region" description="Basic and acidic residues" evidence="2">
    <location>
        <begin position="153"/>
        <end position="165"/>
    </location>
</feature>
<protein>
    <submittedName>
        <fullName evidence="3">Minor structural protein</fullName>
    </submittedName>
</protein>
<evidence type="ECO:0000313" key="3">
    <source>
        <dbReference type="EMBL" id="DAE27463.1"/>
    </source>
</evidence>
<name>A0A8S5R7W8_9VIRU</name>
<feature type="region of interest" description="Disordered" evidence="2">
    <location>
        <begin position="132"/>
        <end position="184"/>
    </location>
</feature>
<dbReference type="Pfam" id="PF06810">
    <property type="entry name" value="Phage_scaffold"/>
    <property type="match status" value="1"/>
</dbReference>
<dbReference type="EMBL" id="BK015839">
    <property type="protein sequence ID" value="DAE27463.1"/>
    <property type="molecule type" value="Genomic_DNA"/>
</dbReference>